<name>A0A507BYX7_9FUNG</name>
<organism evidence="2 3">
    <name type="scientific">Synchytrium microbalum</name>
    <dbReference type="NCBI Taxonomy" id="1806994"/>
    <lineage>
        <taxon>Eukaryota</taxon>
        <taxon>Fungi</taxon>
        <taxon>Fungi incertae sedis</taxon>
        <taxon>Chytridiomycota</taxon>
        <taxon>Chytridiomycota incertae sedis</taxon>
        <taxon>Chytridiomycetes</taxon>
        <taxon>Synchytriales</taxon>
        <taxon>Synchytriaceae</taxon>
        <taxon>Synchytrium</taxon>
    </lineage>
</organism>
<protein>
    <submittedName>
        <fullName evidence="2">Uncharacterized protein</fullName>
    </submittedName>
</protein>
<dbReference type="Proteomes" id="UP000319731">
    <property type="component" value="Unassembled WGS sequence"/>
</dbReference>
<dbReference type="EMBL" id="QEAO01000028">
    <property type="protein sequence ID" value="TPX32632.1"/>
    <property type="molecule type" value="Genomic_DNA"/>
</dbReference>
<dbReference type="RefSeq" id="XP_031023810.1">
    <property type="nucleotide sequence ID" value="XM_031170204.1"/>
</dbReference>
<feature type="compositionally biased region" description="Basic and acidic residues" evidence="1">
    <location>
        <begin position="740"/>
        <end position="761"/>
    </location>
</feature>
<proteinExistence type="predicted"/>
<keyword evidence="3" id="KW-1185">Reference proteome</keyword>
<dbReference type="OrthoDB" id="2357150at2759"/>
<dbReference type="InterPro" id="IPR011990">
    <property type="entry name" value="TPR-like_helical_dom_sf"/>
</dbReference>
<evidence type="ECO:0000313" key="3">
    <source>
        <dbReference type="Proteomes" id="UP000319731"/>
    </source>
</evidence>
<evidence type="ECO:0000256" key="1">
    <source>
        <dbReference type="SAM" id="MobiDB-lite"/>
    </source>
</evidence>
<reference evidence="2 3" key="1">
    <citation type="journal article" date="2019" name="Sci. Rep.">
        <title>Comparative genomics of chytrid fungi reveal insights into the obligate biotrophic and pathogenic lifestyle of Synchytrium endobioticum.</title>
        <authorList>
            <person name="van de Vossenberg B.T.L.H."/>
            <person name="Warris S."/>
            <person name="Nguyen H.D.T."/>
            <person name="van Gent-Pelzer M.P.E."/>
            <person name="Joly D.L."/>
            <person name="van de Geest H.C."/>
            <person name="Bonants P.J.M."/>
            <person name="Smith D.S."/>
            <person name="Levesque C.A."/>
            <person name="van der Lee T.A.J."/>
        </authorList>
    </citation>
    <scope>NUCLEOTIDE SEQUENCE [LARGE SCALE GENOMIC DNA]</scope>
    <source>
        <strain evidence="2 3">JEL517</strain>
    </source>
</reference>
<dbReference type="AlphaFoldDB" id="A0A507BYX7"/>
<dbReference type="GeneID" id="42005501"/>
<gene>
    <name evidence="2" type="ORF">SmJEL517_g04276</name>
</gene>
<feature type="region of interest" description="Disordered" evidence="1">
    <location>
        <begin position="935"/>
        <end position="961"/>
    </location>
</feature>
<sequence>MFATGLQREPFEPALPSRFKTPPQQKQTDNADLPYTFKDETFWKNLLLGSPTNVEANMNLARLYAEGGKLKEAVEIYEQLLAAGNQSKNLVLDASATCVRIAEKSEDVGSVGEYVGKAIQLLQRLRLWNQGQYTNGALDILTDAYSAVVLTESVLNPALVAEIMTTASMQETLCRSELHILLLRTILQTRDYKRFEDYALHVGQFVRLINSGFSAWTYIHSRKECFSYDLRWLAFVRDSYDDVRKGLDEEGDEEQLVFLEEHLYVAARATWLSIHCHELDEFSYDIQEETAALRALVEESDSDLPTSKDSQYAKKRWVKLRLEYASQSQRFDIENSIRIMQEARTQLSDTSSHRVMLQRIYVDSLACLLYVPTPQLPRATHDRISALLHIVLPMMASMTTAWLDTHKPDAVMFETSPHSVLDAPEFKLPSLRLVLEKKPDIVNALKADLFMTADESVTLNIASWQLHDGSVRKWLREMFPRLAENPQYSTVARASRLPRPTIADIEAYLLFCLVSRYMHCTRYSGAKSMGEALLSGEILRLWQPSASQKSFWRTLIVKFGKRYPQQPYFNNSTLLSDTDYYQCVHELRGSVRAPYLDRGSSTAAGTRQALDDQARKTVYGIMGLAYADMTASTVVGDSSAVDRTTEAAQYLKVYQDWDGIKGMEAYHNVDSMLFPNYDESEKFVEVVGLDKVPNTLSKMQSMLQARREAIEPRKTAPTPTKAPVQQKTLAAEPRGSVGKPRAEKQVIPVQKEESKNSRPVDVDVPPPTTSLLEEMQYRDGDVHLFEAEAKSVSRFSRQLRQLEALKKGSLSSSMEGTPRSSTPVMNVVELPSFDNAESIDPDTTSATMPTNNPPSPTTDAIPALLSTPFKPDYESTQQDIRFTPLRDPLELRSAFPRGDLSELRRRGNVRNNPFVTGGMAGVDSYRDEEDDDEMVDENESFGESQGFVNDTFGDTFGEDAEGEYDDDLVAIQKEAEQEATSRLARQFAKLEALRK</sequence>
<feature type="region of interest" description="Disordered" evidence="1">
    <location>
        <begin position="1"/>
        <end position="31"/>
    </location>
</feature>
<dbReference type="Gene3D" id="1.25.40.10">
    <property type="entry name" value="Tetratricopeptide repeat domain"/>
    <property type="match status" value="1"/>
</dbReference>
<accession>A0A507BYX7</accession>
<evidence type="ECO:0000313" key="2">
    <source>
        <dbReference type="EMBL" id="TPX32632.1"/>
    </source>
</evidence>
<feature type="region of interest" description="Disordered" evidence="1">
    <location>
        <begin position="706"/>
        <end position="766"/>
    </location>
</feature>
<comment type="caution">
    <text evidence="2">The sequence shown here is derived from an EMBL/GenBank/DDBJ whole genome shotgun (WGS) entry which is preliminary data.</text>
</comment>